<dbReference type="PANTHER" id="PTHR43693:SF1">
    <property type="entry name" value="PROTEIN PHOSPHATASE CHEZ"/>
    <property type="match status" value="1"/>
</dbReference>
<dbReference type="PANTHER" id="PTHR43693">
    <property type="entry name" value="PROTEIN PHOSPHATASE CHEZ"/>
    <property type="match status" value="1"/>
</dbReference>
<keyword evidence="2" id="KW-0378">Hydrolase</keyword>
<protein>
    <submittedName>
        <fullName evidence="4">Chemotaxis protein CheC</fullName>
    </submittedName>
</protein>
<evidence type="ECO:0000313" key="5">
    <source>
        <dbReference type="Proteomes" id="UP000271256"/>
    </source>
</evidence>
<dbReference type="CDD" id="cd17909">
    <property type="entry name" value="CheC_ClassI"/>
    <property type="match status" value="1"/>
</dbReference>
<feature type="domain" description="CheC-like protein" evidence="3">
    <location>
        <begin position="10"/>
        <end position="43"/>
    </location>
</feature>
<dbReference type="OrthoDB" id="9812187at2"/>
<evidence type="ECO:0000256" key="1">
    <source>
        <dbReference type="ARBA" id="ARBA00022500"/>
    </source>
</evidence>
<comment type="caution">
    <text evidence="4">The sequence shown here is derived from an EMBL/GenBank/DDBJ whole genome shotgun (WGS) entry which is preliminary data.</text>
</comment>
<dbReference type="Proteomes" id="UP000271256">
    <property type="component" value="Unassembled WGS sequence"/>
</dbReference>
<keyword evidence="1" id="KW-0145">Chemotaxis</keyword>
<dbReference type="RefSeq" id="WP_121451346.1">
    <property type="nucleotide sequence ID" value="NZ_RBWE01000001.1"/>
</dbReference>
<accession>A0A494WU70</accession>
<gene>
    <name evidence="4" type="ORF">D7024_08195</name>
</gene>
<sequence length="209" mass="22551">MSYRHLSPVELDALKEIGNIGLGNAVTSLAQLINRRVNMRVPRSSFLPFEEMIELVGGYEELVGCVSLRVLGDAPGIVLYIFDGESTLHLVDMLMGLPVGTTGELDEMAQSAIKEIGNVLTGSFVSAISMMTGLNMVTTVPLFAFDMLGAVLTSLMVAAGRVEDQVLVIETELFHDEETLIKGHFFLLTEPGAIDRLMAALGFNEGQSS</sequence>
<keyword evidence="5" id="KW-1185">Reference proteome</keyword>
<dbReference type="Pfam" id="PF04509">
    <property type="entry name" value="CheC"/>
    <property type="match status" value="2"/>
</dbReference>
<dbReference type="GO" id="GO:0006935">
    <property type="term" value="P:chemotaxis"/>
    <property type="evidence" value="ECO:0007669"/>
    <property type="project" value="UniProtKB-KW"/>
</dbReference>
<dbReference type="InterPro" id="IPR028976">
    <property type="entry name" value="CheC-like_sf"/>
</dbReference>
<dbReference type="EMBL" id="RBWE01000001">
    <property type="protein sequence ID" value="RKO66928.1"/>
    <property type="molecule type" value="Genomic_DNA"/>
</dbReference>
<dbReference type="Gene3D" id="3.40.1550.10">
    <property type="entry name" value="CheC-like"/>
    <property type="match status" value="1"/>
</dbReference>
<proteinExistence type="predicted"/>
<feature type="domain" description="CheC-like protein" evidence="3">
    <location>
        <begin position="108"/>
        <end position="141"/>
    </location>
</feature>
<evidence type="ECO:0000256" key="2">
    <source>
        <dbReference type="ARBA" id="ARBA00022801"/>
    </source>
</evidence>
<dbReference type="InterPro" id="IPR050992">
    <property type="entry name" value="CheZ_family_phosphatases"/>
</dbReference>
<reference evidence="4 5" key="1">
    <citation type="submission" date="2018-10" db="EMBL/GenBank/DDBJ databases">
        <authorList>
            <person name="Grouzdev D.S."/>
            <person name="Krutkina M.S."/>
            <person name="Tourova T.P."/>
            <person name="Nazina T.N."/>
        </authorList>
    </citation>
    <scope>NUCLEOTIDE SEQUENCE [LARGE SCALE GENOMIC DNA]</scope>
    <source>
        <strain evidence="4 5">435</strain>
    </source>
</reference>
<organism evidence="4 5">
    <name type="scientific">Desulfofundulus salinus</name>
    <dbReference type="NCBI Taxonomy" id="2419843"/>
    <lineage>
        <taxon>Bacteria</taxon>
        <taxon>Bacillati</taxon>
        <taxon>Bacillota</taxon>
        <taxon>Clostridia</taxon>
        <taxon>Eubacteriales</taxon>
        <taxon>Peptococcaceae</taxon>
        <taxon>Desulfofundulus</taxon>
    </lineage>
</organism>
<evidence type="ECO:0000313" key="4">
    <source>
        <dbReference type="EMBL" id="RKO66928.1"/>
    </source>
</evidence>
<dbReference type="SUPFAM" id="SSF103039">
    <property type="entry name" value="CheC-like"/>
    <property type="match status" value="1"/>
</dbReference>
<name>A0A494WU70_9FIRM</name>
<dbReference type="AlphaFoldDB" id="A0A494WU70"/>
<dbReference type="GO" id="GO:0016787">
    <property type="term" value="F:hydrolase activity"/>
    <property type="evidence" value="ECO:0007669"/>
    <property type="project" value="UniProtKB-KW"/>
</dbReference>
<evidence type="ECO:0000259" key="3">
    <source>
        <dbReference type="Pfam" id="PF04509"/>
    </source>
</evidence>
<dbReference type="InterPro" id="IPR007597">
    <property type="entry name" value="CheC"/>
</dbReference>